<keyword evidence="1" id="KW-0064">Aspartyl protease</keyword>
<dbReference type="Gene3D" id="2.40.70.10">
    <property type="entry name" value="Acid Proteases"/>
    <property type="match status" value="1"/>
</dbReference>
<gene>
    <name evidence="4" type="ORF">CROQUDRAFT_24771</name>
</gene>
<evidence type="ECO:0000256" key="1">
    <source>
        <dbReference type="ARBA" id="ARBA00022750"/>
    </source>
</evidence>
<feature type="domain" description="Peptidase A2" evidence="3">
    <location>
        <begin position="73"/>
        <end position="159"/>
    </location>
</feature>
<feature type="non-terminal residue" evidence="4">
    <location>
        <position position="331"/>
    </location>
</feature>
<dbReference type="EMBL" id="MU167948">
    <property type="protein sequence ID" value="KAG0139010.1"/>
    <property type="molecule type" value="Genomic_DNA"/>
</dbReference>
<protein>
    <recommendedName>
        <fullName evidence="3">Peptidase A2 domain-containing protein</fullName>
    </recommendedName>
</protein>
<dbReference type="InterPro" id="IPR021109">
    <property type="entry name" value="Peptidase_aspartic_dom_sf"/>
</dbReference>
<feature type="non-terminal residue" evidence="4">
    <location>
        <position position="1"/>
    </location>
</feature>
<evidence type="ECO:0000313" key="5">
    <source>
        <dbReference type="Proteomes" id="UP000886653"/>
    </source>
</evidence>
<evidence type="ECO:0000259" key="3">
    <source>
        <dbReference type="PROSITE" id="PS50175"/>
    </source>
</evidence>
<proteinExistence type="predicted"/>
<sequence>QEHHINTIEICLENNKDIALLQAEAEVPQQWNKKHGIEHIVDARLMLTRPIVGKAHTMGHHSLTTVIINNKEAELLLDSGASCSVVGSRYLEEIVPDWKGKLIPCTGTKFSGCGGLLFPLGIISLATIFPHTQGAVRIQPEFVVMENATTKYFILGSDFLSLYGFDILHSREKYFTIGNDNKRKKFALPQNKHILPVYYDEDNNKPQSMVTPPKKLQEYIAEAEFGPKLTTKQKKTIENIIIQYAEQFGLIGKEIGTIINHPVHVSLNIEKPYPPILRKAAYPASPRNRIEIEKHIDELMKLGIIRKVSEAEEVDVTTPIIITWHNGKSRL</sequence>
<name>A0A9P6N7X9_9BASI</name>
<keyword evidence="5" id="KW-1185">Reference proteome</keyword>
<evidence type="ECO:0000313" key="4">
    <source>
        <dbReference type="EMBL" id="KAG0139010.1"/>
    </source>
</evidence>
<dbReference type="AlphaFoldDB" id="A0A9P6N7X9"/>
<dbReference type="InterPro" id="IPR001969">
    <property type="entry name" value="Aspartic_peptidase_AS"/>
</dbReference>
<dbReference type="OrthoDB" id="6776860at2759"/>
<dbReference type="PROSITE" id="PS50175">
    <property type="entry name" value="ASP_PROT_RETROV"/>
    <property type="match status" value="1"/>
</dbReference>
<accession>A0A9P6N7X9</accession>
<dbReference type="PROSITE" id="PS00141">
    <property type="entry name" value="ASP_PROTEASE"/>
    <property type="match status" value="1"/>
</dbReference>
<evidence type="ECO:0000256" key="2">
    <source>
        <dbReference type="ARBA" id="ARBA00022801"/>
    </source>
</evidence>
<dbReference type="SUPFAM" id="SSF50630">
    <property type="entry name" value="Acid proteases"/>
    <property type="match status" value="1"/>
</dbReference>
<keyword evidence="2" id="KW-0378">Hydrolase</keyword>
<dbReference type="InterPro" id="IPR001995">
    <property type="entry name" value="Peptidase_A2_cat"/>
</dbReference>
<dbReference type="GO" id="GO:0006508">
    <property type="term" value="P:proteolysis"/>
    <property type="evidence" value="ECO:0007669"/>
    <property type="project" value="InterPro"/>
</dbReference>
<comment type="caution">
    <text evidence="4">The sequence shown here is derived from an EMBL/GenBank/DDBJ whole genome shotgun (WGS) entry which is preliminary data.</text>
</comment>
<reference evidence="4" key="1">
    <citation type="submission" date="2013-11" db="EMBL/GenBank/DDBJ databases">
        <title>Genome sequence of the fusiform rust pathogen reveals effectors for host alternation and coevolution with pine.</title>
        <authorList>
            <consortium name="DOE Joint Genome Institute"/>
            <person name="Smith K."/>
            <person name="Pendleton A."/>
            <person name="Kubisiak T."/>
            <person name="Anderson C."/>
            <person name="Salamov A."/>
            <person name="Aerts A."/>
            <person name="Riley R."/>
            <person name="Clum A."/>
            <person name="Lindquist E."/>
            <person name="Ence D."/>
            <person name="Campbell M."/>
            <person name="Kronenberg Z."/>
            <person name="Feau N."/>
            <person name="Dhillon B."/>
            <person name="Hamelin R."/>
            <person name="Burleigh J."/>
            <person name="Smith J."/>
            <person name="Yandell M."/>
            <person name="Nelson C."/>
            <person name="Grigoriev I."/>
            <person name="Davis J."/>
        </authorList>
    </citation>
    <scope>NUCLEOTIDE SEQUENCE</scope>
    <source>
        <strain evidence="4">G11</strain>
    </source>
</reference>
<dbReference type="Proteomes" id="UP000886653">
    <property type="component" value="Unassembled WGS sequence"/>
</dbReference>
<dbReference type="GO" id="GO:0004190">
    <property type="term" value="F:aspartic-type endopeptidase activity"/>
    <property type="evidence" value="ECO:0007669"/>
    <property type="project" value="UniProtKB-KW"/>
</dbReference>
<organism evidence="4 5">
    <name type="scientific">Cronartium quercuum f. sp. fusiforme G11</name>
    <dbReference type="NCBI Taxonomy" id="708437"/>
    <lineage>
        <taxon>Eukaryota</taxon>
        <taxon>Fungi</taxon>
        <taxon>Dikarya</taxon>
        <taxon>Basidiomycota</taxon>
        <taxon>Pucciniomycotina</taxon>
        <taxon>Pucciniomycetes</taxon>
        <taxon>Pucciniales</taxon>
        <taxon>Coleosporiaceae</taxon>
        <taxon>Cronartium</taxon>
    </lineage>
</organism>
<keyword evidence="1" id="KW-0645">Protease</keyword>